<dbReference type="CDD" id="cd19085">
    <property type="entry name" value="AKR_AKR11B3"/>
    <property type="match status" value="1"/>
</dbReference>
<proteinExistence type="predicted"/>
<protein>
    <submittedName>
        <fullName evidence="2">Aldo/keto reductase</fullName>
    </submittedName>
</protein>
<dbReference type="SUPFAM" id="SSF51430">
    <property type="entry name" value="NAD(P)-linked oxidoreductase"/>
    <property type="match status" value="1"/>
</dbReference>
<dbReference type="Proteomes" id="UP000594464">
    <property type="component" value="Chromosome"/>
</dbReference>
<dbReference type="GO" id="GO:0005829">
    <property type="term" value="C:cytosol"/>
    <property type="evidence" value="ECO:0007669"/>
    <property type="project" value="TreeGrafter"/>
</dbReference>
<dbReference type="InterPro" id="IPR020471">
    <property type="entry name" value="AKR"/>
</dbReference>
<sequence length="313" mass="34925">MKTTGFSEIGKQWSAITFGCWQIAPSGGWGDLCTEQEAEASVRTALDCGITAFDTAEGYGDGESERRLGRALGSRKDEVVVISKIWPDAELTLNDYQKRLDASLKALNREYVDVYLVHWPGSYFDSPDKSKKLADIMRSLRDSGKARAIGLSNFHANDLQRLGDSLSDFSINQVPYSLLGREYEGKTRSLCQREGLPYMAFSPTGQGFLAGRFSKEDQNFPARASNRFYQEPRFSAGKRLYEKIQTIARDIGRAPIEIAIAWVLAQPNILTAIVGSRKPDQIREFSKAGDLKLTPETLELLTKASDQFIQSTR</sequence>
<feature type="domain" description="NADP-dependent oxidoreductase" evidence="1">
    <location>
        <begin position="16"/>
        <end position="304"/>
    </location>
</feature>
<dbReference type="GO" id="GO:0016491">
    <property type="term" value="F:oxidoreductase activity"/>
    <property type="evidence" value="ECO:0007669"/>
    <property type="project" value="InterPro"/>
</dbReference>
<evidence type="ECO:0000313" key="3">
    <source>
        <dbReference type="Proteomes" id="UP000594464"/>
    </source>
</evidence>
<dbReference type="Gene3D" id="3.20.20.100">
    <property type="entry name" value="NADP-dependent oxidoreductase domain"/>
    <property type="match status" value="1"/>
</dbReference>
<dbReference type="AlphaFoldDB" id="A0A7T0C5A4"/>
<evidence type="ECO:0000313" key="2">
    <source>
        <dbReference type="EMBL" id="QPJ66667.1"/>
    </source>
</evidence>
<dbReference type="KEGG" id="nva:G3M78_15155"/>
<dbReference type="Pfam" id="PF00248">
    <property type="entry name" value="Aldo_ket_red"/>
    <property type="match status" value="1"/>
</dbReference>
<reference evidence="3" key="1">
    <citation type="submission" date="2020-02" db="EMBL/GenBank/DDBJ databases">
        <title>Genomic and physiological characterization of two novel Nitrospinaceae genera.</title>
        <authorList>
            <person name="Mueller A.J."/>
            <person name="Jung M.-Y."/>
            <person name="Strachan C.R."/>
            <person name="Herbold C.W."/>
            <person name="Kirkegaard R.H."/>
            <person name="Daims H."/>
        </authorList>
    </citation>
    <scope>NUCLEOTIDE SEQUENCE [LARGE SCALE GENOMIC DNA]</scope>
</reference>
<evidence type="ECO:0000259" key="1">
    <source>
        <dbReference type="Pfam" id="PF00248"/>
    </source>
</evidence>
<dbReference type="PROSITE" id="PS00062">
    <property type="entry name" value="ALDOKETO_REDUCTASE_2"/>
    <property type="match status" value="1"/>
</dbReference>
<dbReference type="InterPro" id="IPR018170">
    <property type="entry name" value="Aldo/ket_reductase_CS"/>
</dbReference>
<gene>
    <name evidence="2" type="ORF">G3M78_15155</name>
</gene>
<dbReference type="PANTHER" id="PTHR43364">
    <property type="entry name" value="NADH-SPECIFIC METHYLGLYOXAL REDUCTASE-RELATED"/>
    <property type="match status" value="1"/>
</dbReference>
<dbReference type="InterPro" id="IPR036812">
    <property type="entry name" value="NAD(P)_OxRdtase_dom_sf"/>
</dbReference>
<name>A0A7T0C5A4_9BACT</name>
<dbReference type="InterPro" id="IPR050523">
    <property type="entry name" value="AKR_Detox_Biosynth"/>
</dbReference>
<accession>A0A7T0C5A4</accession>
<dbReference type="EMBL" id="CP048620">
    <property type="protein sequence ID" value="QPJ66667.1"/>
    <property type="molecule type" value="Genomic_DNA"/>
</dbReference>
<organism evidence="2 3">
    <name type="scientific">Candidatus Nitrohelix vancouverensis</name>
    <dbReference type="NCBI Taxonomy" id="2705534"/>
    <lineage>
        <taxon>Bacteria</taxon>
        <taxon>Pseudomonadati</taxon>
        <taxon>Nitrospinota/Tectimicrobiota group</taxon>
        <taxon>Nitrospinota</taxon>
        <taxon>Nitrospinia</taxon>
        <taxon>Nitrospinales</taxon>
        <taxon>Nitrospinaceae</taxon>
        <taxon>Candidatus Nitrohelix</taxon>
    </lineage>
</organism>
<dbReference type="PANTHER" id="PTHR43364:SF1">
    <property type="entry name" value="OXIDOREDUCTASE YDHF"/>
    <property type="match status" value="1"/>
</dbReference>
<dbReference type="InterPro" id="IPR023210">
    <property type="entry name" value="NADP_OxRdtase_dom"/>
</dbReference>
<dbReference type="PRINTS" id="PR00069">
    <property type="entry name" value="ALDKETRDTASE"/>
</dbReference>